<reference evidence="2 3" key="1">
    <citation type="submission" date="2018-07" db="EMBL/GenBank/DDBJ databases">
        <title>Genomic Encyclopedia of Type Strains, Phase IV (KMG-IV): sequencing the most valuable type-strain genomes for metagenomic binning, comparative biology and taxonomic classification.</title>
        <authorList>
            <person name="Goeker M."/>
        </authorList>
    </citation>
    <scope>NUCLEOTIDE SEQUENCE [LARGE SCALE GENOMIC DNA]</scope>
    <source>
        <strain evidence="2 3">DSM 44952</strain>
    </source>
</reference>
<protein>
    <submittedName>
        <fullName evidence="2">Uncharacterized protein (DUF305 family)</fullName>
    </submittedName>
</protein>
<dbReference type="PANTHER" id="PTHR36933:SF1">
    <property type="entry name" value="SLL0788 PROTEIN"/>
    <property type="match status" value="1"/>
</dbReference>
<dbReference type="PANTHER" id="PTHR36933">
    <property type="entry name" value="SLL0788 PROTEIN"/>
    <property type="match status" value="1"/>
</dbReference>
<comment type="caution">
    <text evidence="2">The sequence shown here is derived from an EMBL/GenBank/DDBJ whole genome shotgun (WGS) entry which is preliminary data.</text>
</comment>
<dbReference type="Pfam" id="PF03713">
    <property type="entry name" value="DUF305"/>
    <property type="match status" value="1"/>
</dbReference>
<dbReference type="InterPro" id="IPR012347">
    <property type="entry name" value="Ferritin-like"/>
</dbReference>
<dbReference type="Proteomes" id="UP000255355">
    <property type="component" value="Unassembled WGS sequence"/>
</dbReference>
<evidence type="ECO:0000313" key="2">
    <source>
        <dbReference type="EMBL" id="RDI46394.1"/>
    </source>
</evidence>
<dbReference type="Gene3D" id="1.20.1260.10">
    <property type="match status" value="1"/>
</dbReference>
<gene>
    <name evidence="2" type="ORF">DFR68_111153</name>
</gene>
<name>A0A370GUZ8_9NOCA</name>
<dbReference type="AlphaFoldDB" id="A0A370GUZ8"/>
<dbReference type="RefSeq" id="WP_246011554.1">
    <property type="nucleotide sequence ID" value="NZ_QQAZ01000011.1"/>
</dbReference>
<evidence type="ECO:0000259" key="1">
    <source>
        <dbReference type="Pfam" id="PF03713"/>
    </source>
</evidence>
<feature type="domain" description="DUF305" evidence="1">
    <location>
        <begin position="46"/>
        <end position="203"/>
    </location>
</feature>
<accession>A0A370GUZ8</accession>
<evidence type="ECO:0000313" key="3">
    <source>
        <dbReference type="Proteomes" id="UP000255355"/>
    </source>
</evidence>
<sequence>MARRARIIRGTAWSAAVVAIALIAFGAGRWTGPAPEGPGVRLSAVDIGFAQDMSAHHDQAILLSHTLSREVIPQIRAQADQIAAAQTAEIAMMRGWLVLAEEPLASDGSMAWMQHGGQHGGAHPHGGPPMPGMASTDELARLAGLRGTDAERLFLQLMIRHHRGGVDMAQAAYDRSRTGAVRRAAIEFVRQQNSEISLMTALLAARGADALPYP</sequence>
<dbReference type="EMBL" id="QQAZ01000011">
    <property type="protein sequence ID" value="RDI46394.1"/>
    <property type="molecule type" value="Genomic_DNA"/>
</dbReference>
<dbReference type="STRING" id="1210089.GCA_001613165_02941"/>
<organism evidence="2 3">
    <name type="scientific">Nocardia mexicana</name>
    <dbReference type="NCBI Taxonomy" id="279262"/>
    <lineage>
        <taxon>Bacteria</taxon>
        <taxon>Bacillati</taxon>
        <taxon>Actinomycetota</taxon>
        <taxon>Actinomycetes</taxon>
        <taxon>Mycobacteriales</taxon>
        <taxon>Nocardiaceae</taxon>
        <taxon>Nocardia</taxon>
    </lineage>
</organism>
<dbReference type="InterPro" id="IPR005183">
    <property type="entry name" value="DUF305_CopM-like"/>
</dbReference>
<proteinExistence type="predicted"/>
<keyword evidence="3" id="KW-1185">Reference proteome</keyword>